<sequence>MMSVYPLTTPLDLWLAREFFKFGPPKWGHYHWTVGVASPTRRRPGMRQHKSFVPHLHSQEKRTVKGSPSGVNDISLFKRFRLVEAWSPVVEYDLGAE</sequence>
<name>A0A4C1Z3H9_EUMVA</name>
<dbReference type="Proteomes" id="UP000299102">
    <property type="component" value="Unassembled WGS sequence"/>
</dbReference>
<dbReference type="EMBL" id="BGZK01001526">
    <property type="protein sequence ID" value="GBP81703.1"/>
    <property type="molecule type" value="Genomic_DNA"/>
</dbReference>
<gene>
    <name evidence="1" type="ORF">EVAR_59832_1</name>
</gene>
<evidence type="ECO:0000313" key="2">
    <source>
        <dbReference type="Proteomes" id="UP000299102"/>
    </source>
</evidence>
<comment type="caution">
    <text evidence="1">The sequence shown here is derived from an EMBL/GenBank/DDBJ whole genome shotgun (WGS) entry which is preliminary data.</text>
</comment>
<evidence type="ECO:0000313" key="1">
    <source>
        <dbReference type="EMBL" id="GBP81703.1"/>
    </source>
</evidence>
<protein>
    <submittedName>
        <fullName evidence="1">Uncharacterized protein</fullName>
    </submittedName>
</protein>
<accession>A0A4C1Z3H9</accession>
<organism evidence="1 2">
    <name type="scientific">Eumeta variegata</name>
    <name type="common">Bagworm moth</name>
    <name type="synonym">Eumeta japonica</name>
    <dbReference type="NCBI Taxonomy" id="151549"/>
    <lineage>
        <taxon>Eukaryota</taxon>
        <taxon>Metazoa</taxon>
        <taxon>Ecdysozoa</taxon>
        <taxon>Arthropoda</taxon>
        <taxon>Hexapoda</taxon>
        <taxon>Insecta</taxon>
        <taxon>Pterygota</taxon>
        <taxon>Neoptera</taxon>
        <taxon>Endopterygota</taxon>
        <taxon>Lepidoptera</taxon>
        <taxon>Glossata</taxon>
        <taxon>Ditrysia</taxon>
        <taxon>Tineoidea</taxon>
        <taxon>Psychidae</taxon>
        <taxon>Oiketicinae</taxon>
        <taxon>Eumeta</taxon>
    </lineage>
</organism>
<keyword evidence="2" id="KW-1185">Reference proteome</keyword>
<proteinExistence type="predicted"/>
<dbReference type="AlphaFoldDB" id="A0A4C1Z3H9"/>
<reference evidence="1 2" key="1">
    <citation type="journal article" date="2019" name="Commun. Biol.">
        <title>The bagworm genome reveals a unique fibroin gene that provides high tensile strength.</title>
        <authorList>
            <person name="Kono N."/>
            <person name="Nakamura H."/>
            <person name="Ohtoshi R."/>
            <person name="Tomita M."/>
            <person name="Numata K."/>
            <person name="Arakawa K."/>
        </authorList>
    </citation>
    <scope>NUCLEOTIDE SEQUENCE [LARGE SCALE GENOMIC DNA]</scope>
</reference>